<name>A0A0B1TDX8_OESDE</name>
<keyword evidence="8" id="KW-0472">Membrane</keyword>
<feature type="non-terminal residue" evidence="11">
    <location>
        <position position="1"/>
    </location>
</feature>
<dbReference type="GO" id="GO:0016020">
    <property type="term" value="C:membrane"/>
    <property type="evidence" value="ECO:0007669"/>
    <property type="project" value="UniProtKB-SubCell"/>
</dbReference>
<proteinExistence type="inferred from homology"/>
<keyword evidence="6" id="KW-0735">Signal-anchor</keyword>
<evidence type="ECO:0000256" key="5">
    <source>
        <dbReference type="ARBA" id="ARBA00022692"/>
    </source>
</evidence>
<evidence type="ECO:0000256" key="4">
    <source>
        <dbReference type="ARBA" id="ARBA00022679"/>
    </source>
</evidence>
<keyword evidence="5" id="KW-0812">Transmembrane</keyword>
<comment type="subcellular location">
    <subcellularLocation>
        <location evidence="9">Endomembrane system</location>
        <topology evidence="9">Single-pass membrane protein</topology>
    </subcellularLocation>
    <subcellularLocation>
        <location evidence="1">Membrane</location>
        <topology evidence="1">Single-pass type II membrane protein</topology>
    </subcellularLocation>
</comment>
<keyword evidence="7" id="KW-1133">Transmembrane helix</keyword>
<dbReference type="Pfam" id="PF02434">
    <property type="entry name" value="Fringe"/>
    <property type="match status" value="1"/>
</dbReference>
<evidence type="ECO:0000256" key="3">
    <source>
        <dbReference type="ARBA" id="ARBA00022676"/>
    </source>
</evidence>
<evidence type="ECO:0000256" key="8">
    <source>
        <dbReference type="ARBA" id="ARBA00023136"/>
    </source>
</evidence>
<evidence type="ECO:0000256" key="7">
    <source>
        <dbReference type="ARBA" id="ARBA00022989"/>
    </source>
</evidence>
<keyword evidence="12" id="KW-1185">Reference proteome</keyword>
<dbReference type="EMBL" id="KN549866">
    <property type="protein sequence ID" value="KHJ95743.1"/>
    <property type="molecule type" value="Genomic_DNA"/>
</dbReference>
<evidence type="ECO:0000256" key="2">
    <source>
        <dbReference type="ARBA" id="ARBA00008661"/>
    </source>
</evidence>
<dbReference type="GO" id="GO:0012505">
    <property type="term" value="C:endomembrane system"/>
    <property type="evidence" value="ECO:0007669"/>
    <property type="project" value="UniProtKB-SubCell"/>
</dbReference>
<dbReference type="Gene3D" id="3.90.550.50">
    <property type="match status" value="1"/>
</dbReference>
<evidence type="ECO:0000313" key="11">
    <source>
        <dbReference type="EMBL" id="KHJ95743.1"/>
    </source>
</evidence>
<sequence length="297" mass="32875">LSYSAFSCIERSYHLAILISVCRPNSPALQIALYVFKTSGTRLSSYPEFFCSSRKDGCAIFYESFIKSEHPGISSYVEYVLASLHDEILLQTVPCDPASSLDEKDVMFAVKTYHGNHDTRVPVIKRTWSASLSSIQFFSDVANESIPTVDSGVSNTNRGYFSNFRSACVCVMKNVVLGHCAKTFAILKHFVGVLNENDGKYAWLFIADDDTLLSTPRLLKLLSCHENSKEVIVGERYGYGFSHSDHSGYDYPTGGSGMAFSPPAAKAIVTSCDCPEADSPDDMIIGKYSKQYFVHFL</sequence>
<accession>A0A0B1TDX8</accession>
<evidence type="ECO:0000256" key="6">
    <source>
        <dbReference type="ARBA" id="ARBA00022968"/>
    </source>
</evidence>
<evidence type="ECO:0000256" key="9">
    <source>
        <dbReference type="ARBA" id="ARBA00037847"/>
    </source>
</evidence>
<reference evidence="11 12" key="1">
    <citation type="submission" date="2014-03" db="EMBL/GenBank/DDBJ databases">
        <title>Draft genome of the hookworm Oesophagostomum dentatum.</title>
        <authorList>
            <person name="Mitreva M."/>
        </authorList>
    </citation>
    <scope>NUCLEOTIDE SEQUENCE [LARGE SCALE GENOMIC DNA]</scope>
    <source>
        <strain evidence="11 12">OD-Hann</strain>
    </source>
</reference>
<feature type="domain" description="Fringe-like glycosyltransferase" evidence="10">
    <location>
        <begin position="101"/>
        <end position="287"/>
    </location>
</feature>
<keyword evidence="3" id="KW-0328">Glycosyltransferase</keyword>
<evidence type="ECO:0000313" key="12">
    <source>
        <dbReference type="Proteomes" id="UP000053660"/>
    </source>
</evidence>
<comment type="similarity">
    <text evidence="2">Belongs to the glycosyltransferase 31 family.</text>
</comment>
<gene>
    <name evidence="11" type="ORF">OESDEN_04303</name>
</gene>
<dbReference type="PANTHER" id="PTHR10811">
    <property type="entry name" value="FRINGE-RELATED"/>
    <property type="match status" value="1"/>
</dbReference>
<dbReference type="AlphaFoldDB" id="A0A0B1TDX8"/>
<protein>
    <recommendedName>
        <fullName evidence="10">Fringe-like glycosyltransferase domain-containing protein</fullName>
    </recommendedName>
</protein>
<organism evidence="11 12">
    <name type="scientific">Oesophagostomum dentatum</name>
    <name type="common">Nodular worm</name>
    <dbReference type="NCBI Taxonomy" id="61180"/>
    <lineage>
        <taxon>Eukaryota</taxon>
        <taxon>Metazoa</taxon>
        <taxon>Ecdysozoa</taxon>
        <taxon>Nematoda</taxon>
        <taxon>Chromadorea</taxon>
        <taxon>Rhabditida</taxon>
        <taxon>Rhabditina</taxon>
        <taxon>Rhabditomorpha</taxon>
        <taxon>Strongyloidea</taxon>
        <taxon>Strongylidae</taxon>
        <taxon>Oesophagostomum</taxon>
    </lineage>
</organism>
<dbReference type="GO" id="GO:0016757">
    <property type="term" value="F:glycosyltransferase activity"/>
    <property type="evidence" value="ECO:0007669"/>
    <property type="project" value="UniProtKB-KW"/>
</dbReference>
<dbReference type="OrthoDB" id="421979at2759"/>
<evidence type="ECO:0000259" key="10">
    <source>
        <dbReference type="Pfam" id="PF02434"/>
    </source>
</evidence>
<keyword evidence="4" id="KW-0808">Transferase</keyword>
<dbReference type="Proteomes" id="UP000053660">
    <property type="component" value="Unassembled WGS sequence"/>
</dbReference>
<dbReference type="InterPro" id="IPR003378">
    <property type="entry name" value="Fringe-like_glycosylTrfase"/>
</dbReference>
<evidence type="ECO:0000256" key="1">
    <source>
        <dbReference type="ARBA" id="ARBA00004606"/>
    </source>
</evidence>